<protein>
    <submittedName>
        <fullName evidence="3">Unannotated protein</fullName>
    </submittedName>
</protein>
<proteinExistence type="predicted"/>
<dbReference type="AlphaFoldDB" id="A0A6J7IEZ3"/>
<dbReference type="EMBL" id="CAFBLX010000446">
    <property type="protein sequence ID" value="CAB4928817.1"/>
    <property type="molecule type" value="Genomic_DNA"/>
</dbReference>
<accession>A0A6J7IEZ3</accession>
<evidence type="ECO:0000256" key="1">
    <source>
        <dbReference type="SAM" id="MobiDB-lite"/>
    </source>
</evidence>
<keyword evidence="2" id="KW-1133">Transmembrane helix</keyword>
<gene>
    <name evidence="3" type="ORF">UFOPK3472_03976</name>
</gene>
<keyword evidence="2" id="KW-0812">Transmembrane</keyword>
<reference evidence="3" key="1">
    <citation type="submission" date="2020-05" db="EMBL/GenBank/DDBJ databases">
        <authorList>
            <person name="Chiriac C."/>
            <person name="Salcher M."/>
            <person name="Ghai R."/>
            <person name="Kavagutti S V."/>
        </authorList>
    </citation>
    <scope>NUCLEOTIDE SEQUENCE</scope>
</reference>
<feature type="region of interest" description="Disordered" evidence="1">
    <location>
        <begin position="54"/>
        <end position="74"/>
    </location>
</feature>
<name>A0A6J7IEZ3_9ZZZZ</name>
<feature type="compositionally biased region" description="Basic and acidic residues" evidence="1">
    <location>
        <begin position="64"/>
        <end position="74"/>
    </location>
</feature>
<organism evidence="3">
    <name type="scientific">freshwater metagenome</name>
    <dbReference type="NCBI Taxonomy" id="449393"/>
    <lineage>
        <taxon>unclassified sequences</taxon>
        <taxon>metagenomes</taxon>
        <taxon>ecological metagenomes</taxon>
    </lineage>
</organism>
<feature type="transmembrane region" description="Helical" evidence="2">
    <location>
        <begin position="30"/>
        <end position="50"/>
    </location>
</feature>
<keyword evidence="2" id="KW-0472">Membrane</keyword>
<evidence type="ECO:0000256" key="2">
    <source>
        <dbReference type="SAM" id="Phobius"/>
    </source>
</evidence>
<sequence length="74" mass="7080">MGIALGIAVLTAVFIGNGGSLTPAGYTDALAPALLVGAGAVAIGLVAALFMPGRSAGPADDVVTADREKPSTTV</sequence>
<evidence type="ECO:0000313" key="3">
    <source>
        <dbReference type="EMBL" id="CAB4928817.1"/>
    </source>
</evidence>